<keyword evidence="6" id="KW-1185">Reference proteome</keyword>
<evidence type="ECO:0000256" key="2">
    <source>
        <dbReference type="SAM" id="Coils"/>
    </source>
</evidence>
<feature type="transmembrane region" description="Helical" evidence="3">
    <location>
        <begin position="26"/>
        <end position="46"/>
    </location>
</feature>
<dbReference type="InterPro" id="IPR050570">
    <property type="entry name" value="Cell_wall_metabolism_enzyme"/>
</dbReference>
<evidence type="ECO:0000313" key="6">
    <source>
        <dbReference type="Proteomes" id="UP000268033"/>
    </source>
</evidence>
<gene>
    <name evidence="5" type="ORF">EDC28_11145</name>
</gene>
<name>A0A3N1P0N4_9GAMM</name>
<keyword evidence="2" id="KW-0175">Coiled coil</keyword>
<dbReference type="OrthoDB" id="9805070at2"/>
<evidence type="ECO:0000259" key="4">
    <source>
        <dbReference type="Pfam" id="PF01551"/>
    </source>
</evidence>
<dbReference type="AlphaFoldDB" id="A0A3N1P0N4"/>
<comment type="caution">
    <text evidence="5">The sequence shown here is derived from an EMBL/GenBank/DDBJ whole genome shotgun (WGS) entry which is preliminary data.</text>
</comment>
<dbReference type="PANTHER" id="PTHR21666:SF289">
    <property type="entry name" value="L-ALA--D-GLU ENDOPEPTIDASE"/>
    <property type="match status" value="1"/>
</dbReference>
<sequence length="354" mass="38853">MKDILHITVSSNSGTRHLALTVKRRNALLGTLVGFVVFLLLMFGYIRFLQWQADDSDSRLAHNREALATLKQDLQSAKAAFQEVEEQRQLLESSIARKTEELTAASDRLDSLEDKLGGGISASADSEDLAQRLDLAAIAMGSREVTLNLIPNGQPLDYAYISSGFGRRMHPIKGRLIEHAGDDLAANTGTAVHATADGVVEIVSHRKSGYGNMVLLSHAFGFKTRYAHLKTVKVKRGAYVHKGDIIAYSGNSGSSTGPHLHYEVTYAGIPLNPKPFLNWQLDNYEQLFDSENQVPWQSLLATIENLRTLWQPPLSQQAPTSVAKSSSAVTFTSMEKFTAPSEQTTPFVLAETAR</sequence>
<proteinExistence type="predicted"/>
<organism evidence="5 6">
    <name type="scientific">Gallaecimonas pentaromativorans</name>
    <dbReference type="NCBI Taxonomy" id="584787"/>
    <lineage>
        <taxon>Bacteria</taxon>
        <taxon>Pseudomonadati</taxon>
        <taxon>Pseudomonadota</taxon>
        <taxon>Gammaproteobacteria</taxon>
        <taxon>Enterobacterales</taxon>
        <taxon>Gallaecimonadaceae</taxon>
        <taxon>Gallaecimonas</taxon>
    </lineage>
</organism>
<dbReference type="STRING" id="584787.GCA_001247655_03486"/>
<keyword evidence="3" id="KW-0812">Transmembrane</keyword>
<dbReference type="EMBL" id="RJUL01000011">
    <property type="protein sequence ID" value="ROQ21943.1"/>
    <property type="molecule type" value="Genomic_DNA"/>
</dbReference>
<dbReference type="InterPro" id="IPR011055">
    <property type="entry name" value="Dup_hybrid_motif"/>
</dbReference>
<protein>
    <submittedName>
        <fullName evidence="5">Murein DD-endopeptidase MepM/ murein hydrolase activator NlpD</fullName>
    </submittedName>
</protein>
<dbReference type="Pfam" id="PF01551">
    <property type="entry name" value="Peptidase_M23"/>
    <property type="match status" value="1"/>
</dbReference>
<evidence type="ECO:0000256" key="1">
    <source>
        <dbReference type="ARBA" id="ARBA00022729"/>
    </source>
</evidence>
<evidence type="ECO:0000313" key="5">
    <source>
        <dbReference type="EMBL" id="ROQ21943.1"/>
    </source>
</evidence>
<dbReference type="Gene3D" id="2.70.70.10">
    <property type="entry name" value="Glucose Permease (Domain IIA)"/>
    <property type="match status" value="1"/>
</dbReference>
<keyword evidence="5" id="KW-0378">Hydrolase</keyword>
<dbReference type="Proteomes" id="UP000268033">
    <property type="component" value="Unassembled WGS sequence"/>
</dbReference>
<keyword evidence="3" id="KW-0472">Membrane</keyword>
<dbReference type="GO" id="GO:0004222">
    <property type="term" value="F:metalloendopeptidase activity"/>
    <property type="evidence" value="ECO:0007669"/>
    <property type="project" value="TreeGrafter"/>
</dbReference>
<evidence type="ECO:0000256" key="3">
    <source>
        <dbReference type="SAM" id="Phobius"/>
    </source>
</evidence>
<feature type="coiled-coil region" evidence="2">
    <location>
        <begin position="60"/>
        <end position="115"/>
    </location>
</feature>
<dbReference type="SUPFAM" id="SSF51261">
    <property type="entry name" value="Duplicated hybrid motif"/>
    <property type="match status" value="1"/>
</dbReference>
<dbReference type="RefSeq" id="WP_050658951.1">
    <property type="nucleotide sequence ID" value="NZ_JBLXAC010000013.1"/>
</dbReference>
<dbReference type="CDD" id="cd12797">
    <property type="entry name" value="M23_peptidase"/>
    <property type="match status" value="1"/>
</dbReference>
<dbReference type="InterPro" id="IPR016047">
    <property type="entry name" value="M23ase_b-sheet_dom"/>
</dbReference>
<reference evidence="5 6" key="1">
    <citation type="submission" date="2018-11" db="EMBL/GenBank/DDBJ databases">
        <title>Genomic Encyclopedia of Type Strains, Phase IV (KMG-IV): sequencing the most valuable type-strain genomes for metagenomic binning, comparative biology and taxonomic classification.</title>
        <authorList>
            <person name="Goeker M."/>
        </authorList>
    </citation>
    <scope>NUCLEOTIDE SEQUENCE [LARGE SCALE GENOMIC DNA]</scope>
    <source>
        <strain evidence="5 6">DSM 21945</strain>
    </source>
</reference>
<dbReference type="SUPFAM" id="SSF57997">
    <property type="entry name" value="Tropomyosin"/>
    <property type="match status" value="1"/>
</dbReference>
<feature type="domain" description="M23ase beta-sheet core" evidence="4">
    <location>
        <begin position="179"/>
        <end position="273"/>
    </location>
</feature>
<keyword evidence="1" id="KW-0732">Signal</keyword>
<dbReference type="PANTHER" id="PTHR21666">
    <property type="entry name" value="PEPTIDASE-RELATED"/>
    <property type="match status" value="1"/>
</dbReference>
<accession>A0A3N1P0N4</accession>
<keyword evidence="3" id="KW-1133">Transmembrane helix</keyword>
<dbReference type="FunFam" id="2.70.70.10:FF:000006">
    <property type="entry name" value="M23 family peptidase"/>
    <property type="match status" value="1"/>
</dbReference>